<dbReference type="SUPFAM" id="SSF51120">
    <property type="entry name" value="beta-Roll"/>
    <property type="match status" value="1"/>
</dbReference>
<gene>
    <name evidence="3" type="ORF">HBA54_21565</name>
</gene>
<evidence type="ECO:0000313" key="3">
    <source>
        <dbReference type="EMBL" id="NIA71192.1"/>
    </source>
</evidence>
<dbReference type="Proteomes" id="UP000761264">
    <property type="component" value="Unassembled WGS sequence"/>
</dbReference>
<evidence type="ECO:0000256" key="1">
    <source>
        <dbReference type="SAM" id="MobiDB-lite"/>
    </source>
</evidence>
<proteinExistence type="predicted"/>
<organism evidence="3 4">
    <name type="scientific">Pelagibius litoralis</name>
    <dbReference type="NCBI Taxonomy" id="374515"/>
    <lineage>
        <taxon>Bacteria</taxon>
        <taxon>Pseudomonadati</taxon>
        <taxon>Pseudomonadota</taxon>
        <taxon>Alphaproteobacteria</taxon>
        <taxon>Rhodospirillales</taxon>
        <taxon>Rhodovibrionaceae</taxon>
        <taxon>Pelagibius</taxon>
    </lineage>
</organism>
<evidence type="ECO:0000259" key="2">
    <source>
        <dbReference type="Pfam" id="PF00188"/>
    </source>
</evidence>
<evidence type="ECO:0000313" key="4">
    <source>
        <dbReference type="Proteomes" id="UP000761264"/>
    </source>
</evidence>
<feature type="compositionally biased region" description="Low complexity" evidence="1">
    <location>
        <begin position="438"/>
        <end position="455"/>
    </location>
</feature>
<accession>A0A967F1D2</accession>
<feature type="region of interest" description="Disordered" evidence="1">
    <location>
        <begin position="392"/>
        <end position="463"/>
    </location>
</feature>
<dbReference type="GO" id="GO:0005509">
    <property type="term" value="F:calcium ion binding"/>
    <property type="evidence" value="ECO:0007669"/>
    <property type="project" value="InterPro"/>
</dbReference>
<dbReference type="InterPro" id="IPR011049">
    <property type="entry name" value="Serralysin-like_metalloprot_C"/>
</dbReference>
<dbReference type="PANTHER" id="PTHR31157">
    <property type="entry name" value="SCP DOMAIN-CONTAINING PROTEIN"/>
    <property type="match status" value="1"/>
</dbReference>
<dbReference type="InterPro" id="IPR001343">
    <property type="entry name" value="Hemolysn_Ca-bd"/>
</dbReference>
<comment type="caution">
    <text evidence="3">The sequence shown here is derived from an EMBL/GenBank/DDBJ whole genome shotgun (WGS) entry which is preliminary data.</text>
</comment>
<dbReference type="CDD" id="cd05379">
    <property type="entry name" value="CAP_bacterial"/>
    <property type="match status" value="1"/>
</dbReference>
<dbReference type="EMBL" id="JAAQPH010000019">
    <property type="protein sequence ID" value="NIA71192.1"/>
    <property type="molecule type" value="Genomic_DNA"/>
</dbReference>
<dbReference type="PANTHER" id="PTHR31157:SF1">
    <property type="entry name" value="SCP DOMAIN-CONTAINING PROTEIN"/>
    <property type="match status" value="1"/>
</dbReference>
<dbReference type="InterPro" id="IPR014044">
    <property type="entry name" value="CAP_dom"/>
</dbReference>
<feature type="domain" description="SCP" evidence="2">
    <location>
        <begin position="12"/>
        <end position="156"/>
    </location>
</feature>
<feature type="region of interest" description="Disordered" evidence="1">
    <location>
        <begin position="523"/>
        <end position="559"/>
    </location>
</feature>
<dbReference type="Pfam" id="PF00188">
    <property type="entry name" value="CAP"/>
    <property type="match status" value="1"/>
</dbReference>
<dbReference type="Gene3D" id="3.40.33.10">
    <property type="entry name" value="CAP"/>
    <property type="match status" value="1"/>
</dbReference>
<dbReference type="Pfam" id="PF00353">
    <property type="entry name" value="HemolysinCabind"/>
    <property type="match status" value="1"/>
</dbReference>
<dbReference type="Gene3D" id="2.150.10.10">
    <property type="entry name" value="Serralysin-like metalloprotease, C-terminal"/>
    <property type="match status" value="1"/>
</dbReference>
<dbReference type="AlphaFoldDB" id="A0A967F1D2"/>
<dbReference type="PRINTS" id="PR00313">
    <property type="entry name" value="CABNDNGRPT"/>
</dbReference>
<feature type="compositionally biased region" description="Pro residues" evidence="1">
    <location>
        <begin position="396"/>
        <end position="411"/>
    </location>
</feature>
<dbReference type="InterPro" id="IPR018511">
    <property type="entry name" value="Hemolysin-typ_Ca-bd_CS"/>
</dbReference>
<keyword evidence="4" id="KW-1185">Reference proteome</keyword>
<feature type="compositionally biased region" description="Pro residues" evidence="1">
    <location>
        <begin position="427"/>
        <end position="437"/>
    </location>
</feature>
<name>A0A967F1D2_9PROT</name>
<sequence length="583" mass="58669">MANPSDLEQYQLELINRARLDPAGEAERLGISLNEGLAAGTISAEAKQPLAFDSELSDAARAHSRWMLDQDTFSHTGAGGSDPGDRMRAAGYDFQGDWSWGENIAWEGTTGNLSGEASTLGTHEGLFESSGHRTNLLGEGFREVGLGILEGEFTSGSTYNALMATQNYARSGDDNFLTGVAYQDGDGDGFYSPGEGKGGVQLSIQKAGGGADSATTTTSGGYKAALDSGSYDVTFSGGSLAAPVTVTLDVVDENVKLDLVGNDRLAVSGDAVMGNNLAALTLLGVEDLTAGGNDRANDIAGNKGDNELLGAGGDDSLTGGMGNDTLIGGAGQDTAVYEGPRADYQISAAGDQVTALSGGEGVDQLSGIELIRFGDETVTLSPGAAPVAAPVAEVPAPDPAPEAQPDAPEPPDTGAEPDAGPVAEPEPTAPPASPTQEPPMAEAEPQPTTAEPENQMSPADCPLPDLVAAEQDDIFLPGVAESAAGPGNAGMDVAAFLRDAFDGGQDSGPISLGDLLDNGNGQFADIPADLPGAQSADVSPAGAEAVSTDGSGAPSWSYASCGGGAPTNCGALPDTDTTSLENL</sequence>
<dbReference type="PROSITE" id="PS00330">
    <property type="entry name" value="HEMOLYSIN_CALCIUM"/>
    <property type="match status" value="1"/>
</dbReference>
<dbReference type="RefSeq" id="WP_167228547.1">
    <property type="nucleotide sequence ID" value="NZ_JAAQPH010000019.1"/>
</dbReference>
<dbReference type="InterPro" id="IPR035940">
    <property type="entry name" value="CAP_sf"/>
</dbReference>
<protein>
    <recommendedName>
        <fullName evidence="2">SCP domain-containing protein</fullName>
    </recommendedName>
</protein>
<reference evidence="3" key="1">
    <citation type="submission" date="2020-03" db="EMBL/GenBank/DDBJ databases">
        <title>Genome of Pelagibius litoralis DSM 21314T.</title>
        <authorList>
            <person name="Wang G."/>
        </authorList>
    </citation>
    <scope>NUCLEOTIDE SEQUENCE</scope>
    <source>
        <strain evidence="3">DSM 21314</strain>
    </source>
</reference>
<dbReference type="SUPFAM" id="SSF55797">
    <property type="entry name" value="PR-1-like"/>
    <property type="match status" value="1"/>
</dbReference>